<dbReference type="EMBL" id="HBEZ01052837">
    <property type="protein sequence ID" value="CAD8655038.1"/>
    <property type="molecule type" value="Transcribed_RNA"/>
</dbReference>
<organism evidence="3">
    <name type="scientific">Cryptomonas curvata</name>
    <dbReference type="NCBI Taxonomy" id="233186"/>
    <lineage>
        <taxon>Eukaryota</taxon>
        <taxon>Cryptophyceae</taxon>
        <taxon>Cryptomonadales</taxon>
        <taxon>Cryptomonadaceae</taxon>
        <taxon>Cryptomonas</taxon>
    </lineage>
</organism>
<evidence type="ECO:0000256" key="1">
    <source>
        <dbReference type="SAM" id="MobiDB-lite"/>
    </source>
</evidence>
<feature type="transmembrane region" description="Helical" evidence="2">
    <location>
        <begin position="257"/>
        <end position="289"/>
    </location>
</feature>
<feature type="region of interest" description="Disordered" evidence="1">
    <location>
        <begin position="297"/>
        <end position="322"/>
    </location>
</feature>
<feature type="transmembrane region" description="Helical" evidence="2">
    <location>
        <begin position="215"/>
        <end position="237"/>
    </location>
</feature>
<feature type="transmembrane region" description="Helical" evidence="2">
    <location>
        <begin position="38"/>
        <end position="56"/>
    </location>
</feature>
<evidence type="ECO:0000256" key="2">
    <source>
        <dbReference type="SAM" id="Phobius"/>
    </source>
</evidence>
<reference evidence="3" key="1">
    <citation type="submission" date="2021-01" db="EMBL/GenBank/DDBJ databases">
        <authorList>
            <person name="Corre E."/>
            <person name="Pelletier E."/>
            <person name="Niang G."/>
            <person name="Scheremetjew M."/>
            <person name="Finn R."/>
            <person name="Kale V."/>
            <person name="Holt S."/>
            <person name="Cochrane G."/>
            <person name="Meng A."/>
            <person name="Brown T."/>
            <person name="Cohen L."/>
        </authorList>
    </citation>
    <scope>NUCLEOTIDE SEQUENCE</scope>
    <source>
        <strain evidence="3">CCAP979/52</strain>
    </source>
</reference>
<keyword evidence="2" id="KW-0812">Transmembrane</keyword>
<feature type="transmembrane region" description="Helical" evidence="2">
    <location>
        <begin position="181"/>
        <end position="203"/>
    </location>
</feature>
<dbReference type="AlphaFoldDB" id="A0A7S0MZY6"/>
<proteinExistence type="predicted"/>
<keyword evidence="2" id="KW-0472">Membrane</keyword>
<gene>
    <name evidence="3" type="ORF">CCUR1050_LOCUS29000</name>
</gene>
<evidence type="ECO:0000313" key="3">
    <source>
        <dbReference type="EMBL" id="CAD8655038.1"/>
    </source>
</evidence>
<protein>
    <submittedName>
        <fullName evidence="3">Uncharacterized protein</fullName>
    </submittedName>
</protein>
<keyword evidence="2" id="KW-1133">Transmembrane helix</keyword>
<name>A0A7S0MZY6_9CRYP</name>
<accession>A0A7S0MZY6</accession>
<sequence>MPLARMLSRSETVQSHAAKNEGLKAFLERKGDEHCFSLLYLVAGIFCLVASFGYGGEFCTGPISTLEMASSVHSSALLSSVRGLWSQTPTQQELKQQSLADSEADAGGSGQNPIASAWNRFQADIKFPAVKARRGPPSSESTGSDVLQAALADLVTGNETKAQEDLTHAPKHAFLGPTGLVVLWLKVEGITALGLPIVSILMLSVGLHEVKCVSCMLYLVAVFQACWLILGCVWAFGGFVPRECASGGMGSAFAFNTMWWVCFVWLASMAIISVVIFVMICVLAGATFITNGRPSGRDGGPGYTQVPSGRGADGSDNKNNYV</sequence>